<evidence type="ECO:0000256" key="6">
    <source>
        <dbReference type="ARBA" id="ARBA00023136"/>
    </source>
</evidence>
<dbReference type="EMBL" id="KQ977671">
    <property type="protein sequence ID" value="KYN00618.1"/>
    <property type="molecule type" value="Genomic_DNA"/>
</dbReference>
<protein>
    <submittedName>
        <fullName evidence="10">Putative odorant receptor 22c</fullName>
    </submittedName>
</protein>
<feature type="transmembrane region" description="Helical" evidence="9">
    <location>
        <begin position="854"/>
        <end position="877"/>
    </location>
</feature>
<feature type="transmembrane region" description="Helical" evidence="9">
    <location>
        <begin position="656"/>
        <end position="675"/>
    </location>
</feature>
<dbReference type="Pfam" id="PF02949">
    <property type="entry name" value="7tm_6"/>
    <property type="match status" value="5"/>
</dbReference>
<keyword evidence="3 9" id="KW-0812">Transmembrane</keyword>
<sequence length="1392" mass="159865">MKEASNWNNESHYALSVYEKVLNIIGIWPLNAGDLKSIARCSLAILIQISTIGSLSLETYRQCLGTEDMMEAFLMDLSSVVSLSKLLVIRFTWKHTYILVTSIIDDWSMSRDIQQREVMMRYTHVGRVVSLTILYLGYASGFSFLFMAVPFDNLIPWLNVSKTNDNDTMVTTYFLATYCVFGSLSTITYTCVLLLQAAQIFVNATSHCGNDGFFFGLAMHLCGQFEVLQMDFAGIEVEKDNCKKKIRMLIVRHSHLIRLADSFEYAFNIAILTQVSMSVLLLCVEGMQLIISLKLNDNIAAIKHVVLILTMLVQLYLYCYAGDQLEHVTGGIAYSAYDSPWYDFDVKIMKNLPMVMLRGKLPHQTTAGKFLRMNLFSFKEILKATELRMGSNTNWNTETTDIFKFHKNFLGIIGLWVLNEKNVFSRIRWFISTVVETSTWIIMSLEMIRNCNGNEDAMDAFLSSSSSITSLVKLLLHRVYWKQKFILVESVIHDWTYVKNSHFRDIMLKYARLGFLLILSLKINDAFTAMKHSVYIIALLIQLFLYCLAGQTLEFQSKELAYGIYESPWYSFDVNMMKNLPLIILRATNPQQLTAGKFVPINFMTFKEILKASASYLSVLRVMIRTIFISFFHDQTSTSIIMSLEMIRHCNGHEDAMDAFLLSSSSIISLVKLLLHRVYWRQKSVLVESVIHDWTYVKNSHFRDIMLKYARIGRLGSSIFFCMGCASVVSFVSSVVIANINLPWTSEKQVYNETYERKLMLAAYCTFGKYYTSFFAYCAIEVLQFVQILVNGISQCGNDGFFFDLTMHMCGQFAILRMDFNALGCDKFSCYSKLDILLKRHYRLVYLSRYLEKAFTLVILAQILMSVVVLCVEGFLLLLSLEMNDALTAAKHGVFIISLLVQLFLYCFAGQTLEFQSKELAYAIYESPWYSFDVNMMKNLPLIILRATNPQQLTAGKFVAINFMTFKEILKASASYLSVLRVMIKTATITLSMEVIQHCRGHEDTLNAFLSASTSVTSISKLLLHRINRRHKLILVESVIDDWTFVKNSCTRNIMLKYARVGRRGSSVFFYFGCASCVFLFVPFIFANFDLPWTFEEQIHNNKSSERRMLLAAYCVFGNYTSITYRFVEVLQTLQILVNCISQCGNDGFFFDLTMHVCGQFEVLRMEFSEIEKSKELFNRNRLGNMLKRHHRLIYLAHHLQKAFSLVILFQLLMSVTLLCIEASAIYDLPWYNFDLNVMKNLPLMILRSTNPHQLTAGKFLAINFISFKEILKASASYLSFQLILTLSMHSIYAAMKHLLFIVVLFIQLFLYCFAGQTLEFQSQGLASAIYDLPWYNFDLNVMKNLPLMILRSTNPHQLTAGKFLAINFISFKDILKASASYLSVLRVMLET</sequence>
<accession>A0A151IGQ1</accession>
<evidence type="ECO:0000256" key="4">
    <source>
        <dbReference type="ARBA" id="ARBA00022725"/>
    </source>
</evidence>
<feature type="transmembrane region" description="Helical" evidence="9">
    <location>
        <begin position="533"/>
        <end position="549"/>
    </location>
</feature>
<keyword evidence="6 9" id="KW-0472">Membrane</keyword>
<dbReference type="InterPro" id="IPR004117">
    <property type="entry name" value="7tm6_olfct_rcpt"/>
</dbReference>
<feature type="transmembrane region" description="Helical" evidence="9">
    <location>
        <begin position="1068"/>
        <end position="1089"/>
    </location>
</feature>
<dbReference type="GO" id="GO:0005549">
    <property type="term" value="F:odorant binding"/>
    <property type="evidence" value="ECO:0007669"/>
    <property type="project" value="InterPro"/>
</dbReference>
<keyword evidence="2" id="KW-0716">Sensory transduction</keyword>
<keyword evidence="5 9" id="KW-1133">Transmembrane helix</keyword>
<evidence type="ECO:0000313" key="10">
    <source>
        <dbReference type="EMBL" id="KYN00618.1"/>
    </source>
</evidence>
<feature type="transmembrane region" description="Helical" evidence="9">
    <location>
        <begin position="1203"/>
        <end position="1227"/>
    </location>
</feature>
<evidence type="ECO:0000256" key="5">
    <source>
        <dbReference type="ARBA" id="ARBA00022989"/>
    </source>
</evidence>
<dbReference type="STRING" id="456900.A0A151IGQ1"/>
<feature type="transmembrane region" description="Helical" evidence="9">
    <location>
        <begin position="715"/>
        <end position="740"/>
    </location>
</feature>
<evidence type="ECO:0000256" key="3">
    <source>
        <dbReference type="ARBA" id="ARBA00022692"/>
    </source>
</evidence>
<dbReference type="PANTHER" id="PTHR21137:SF26">
    <property type="entry name" value="ODORANT RECEPTOR 10A-RELATED"/>
    <property type="match status" value="1"/>
</dbReference>
<feature type="transmembrane region" description="Helical" evidence="9">
    <location>
        <begin position="1109"/>
        <end position="1128"/>
    </location>
</feature>
<evidence type="ECO:0000256" key="7">
    <source>
        <dbReference type="ARBA" id="ARBA00023170"/>
    </source>
</evidence>
<evidence type="ECO:0000256" key="2">
    <source>
        <dbReference type="ARBA" id="ARBA00022606"/>
    </source>
</evidence>
<dbReference type="GO" id="GO:0005886">
    <property type="term" value="C:plasma membrane"/>
    <property type="evidence" value="ECO:0007669"/>
    <property type="project" value="UniProtKB-SubCell"/>
</dbReference>
<evidence type="ECO:0000256" key="9">
    <source>
        <dbReference type="SAM" id="Phobius"/>
    </source>
</evidence>
<keyword evidence="7 10" id="KW-0675">Receptor</keyword>
<evidence type="ECO:0000256" key="8">
    <source>
        <dbReference type="ARBA" id="ARBA00023224"/>
    </source>
</evidence>
<feature type="transmembrane region" description="Helical" evidence="9">
    <location>
        <begin position="171"/>
        <end position="195"/>
    </location>
</feature>
<organism evidence="10 11">
    <name type="scientific">Cyphomyrmex costatus</name>
    <dbReference type="NCBI Taxonomy" id="456900"/>
    <lineage>
        <taxon>Eukaryota</taxon>
        <taxon>Metazoa</taxon>
        <taxon>Ecdysozoa</taxon>
        <taxon>Arthropoda</taxon>
        <taxon>Hexapoda</taxon>
        <taxon>Insecta</taxon>
        <taxon>Pterygota</taxon>
        <taxon>Neoptera</taxon>
        <taxon>Endopterygota</taxon>
        <taxon>Hymenoptera</taxon>
        <taxon>Apocrita</taxon>
        <taxon>Aculeata</taxon>
        <taxon>Formicoidea</taxon>
        <taxon>Formicidae</taxon>
        <taxon>Myrmicinae</taxon>
        <taxon>Cyphomyrmex</taxon>
    </lineage>
</organism>
<evidence type="ECO:0000313" key="11">
    <source>
        <dbReference type="Proteomes" id="UP000078542"/>
    </source>
</evidence>
<dbReference type="GO" id="GO:0007165">
    <property type="term" value="P:signal transduction"/>
    <property type="evidence" value="ECO:0007669"/>
    <property type="project" value="UniProtKB-KW"/>
</dbReference>
<feature type="transmembrane region" description="Helical" evidence="9">
    <location>
        <begin position="889"/>
        <end position="909"/>
    </location>
</feature>
<feature type="transmembrane region" description="Helical" evidence="9">
    <location>
        <begin position="299"/>
        <end position="319"/>
    </location>
</feature>
<feature type="transmembrane region" description="Helical" evidence="9">
    <location>
        <begin position="265"/>
        <end position="293"/>
    </location>
</feature>
<keyword evidence="11" id="KW-1185">Reference proteome</keyword>
<keyword evidence="4" id="KW-0552">Olfaction</keyword>
<evidence type="ECO:0000256" key="1">
    <source>
        <dbReference type="ARBA" id="ARBA00004141"/>
    </source>
</evidence>
<dbReference type="Proteomes" id="UP000078542">
    <property type="component" value="Unassembled WGS sequence"/>
</dbReference>
<gene>
    <name evidence="10" type="ORF">ALC62_08585</name>
</gene>
<feature type="transmembrane region" description="Helical" evidence="9">
    <location>
        <begin position="128"/>
        <end position="151"/>
    </location>
</feature>
<comment type="subcellular location">
    <subcellularLocation>
        <location evidence="1">Membrane</location>
        <topology evidence="1">Multi-pass membrane protein</topology>
    </subcellularLocation>
</comment>
<feature type="transmembrane region" description="Helical" evidence="9">
    <location>
        <begin position="1292"/>
        <end position="1314"/>
    </location>
</feature>
<dbReference type="PANTHER" id="PTHR21137">
    <property type="entry name" value="ODORANT RECEPTOR"/>
    <property type="match status" value="1"/>
</dbReference>
<proteinExistence type="predicted"/>
<dbReference type="GO" id="GO:0004984">
    <property type="term" value="F:olfactory receptor activity"/>
    <property type="evidence" value="ECO:0007669"/>
    <property type="project" value="InterPro"/>
</dbReference>
<keyword evidence="8" id="KW-0807">Transducer</keyword>
<reference evidence="10 11" key="1">
    <citation type="submission" date="2016-03" db="EMBL/GenBank/DDBJ databases">
        <title>Cyphomyrmex costatus WGS genome.</title>
        <authorList>
            <person name="Nygaard S."/>
            <person name="Hu H."/>
            <person name="Boomsma J."/>
            <person name="Zhang G."/>
        </authorList>
    </citation>
    <scope>NUCLEOTIDE SEQUENCE [LARGE SCALE GENOMIC DNA]</scope>
    <source>
        <strain evidence="10">MS0001</strain>
        <tissue evidence="10">Whole body</tissue>
    </source>
</reference>
<name>A0A151IGQ1_9HYME</name>